<dbReference type="EMBL" id="CP024786">
    <property type="protein sequence ID" value="AUB42952.1"/>
    <property type="molecule type" value="Genomic_DNA"/>
</dbReference>
<keyword evidence="2" id="KW-1185">Reference proteome</keyword>
<dbReference type="AlphaFoldDB" id="A0A2K8T5H3"/>
<geneLocation type="plasmid" evidence="2">
    <name>pnfsy01</name>
</geneLocation>
<sequence length="40" mass="4070">MFTIAAAVGGAGAISYVLQKPSQPEAPTAPIKAQRKGKKS</sequence>
<accession>A0A2K8T5H3</accession>
<evidence type="ECO:0000313" key="2">
    <source>
        <dbReference type="Proteomes" id="UP000232003"/>
    </source>
</evidence>
<protein>
    <submittedName>
        <fullName evidence="1">Uncharacterized protein</fullName>
    </submittedName>
</protein>
<dbReference type="Proteomes" id="UP000232003">
    <property type="component" value="Plasmid pNFSY01"/>
</dbReference>
<reference evidence="1 2" key="1">
    <citation type="submission" date="2017-11" db="EMBL/GenBank/DDBJ databases">
        <title>Complete genome of a free-living desiccation-tolerant cyanobacterium and its photosynthetic adaptation to extreme terrestrial habitat.</title>
        <authorList>
            <person name="Shang J."/>
        </authorList>
    </citation>
    <scope>NUCLEOTIDE SEQUENCE [LARGE SCALE GENOMIC DNA]</scope>
    <source>
        <strain evidence="1 2">CCNUN1</strain>
        <plasmid evidence="2">pnfsy01</plasmid>
    </source>
</reference>
<evidence type="ECO:0000313" key="1">
    <source>
        <dbReference type="EMBL" id="AUB42952.1"/>
    </source>
</evidence>
<name>A0A2K8T5H3_9NOSO</name>
<dbReference type="KEGG" id="nfl:COO91_09106"/>
<proteinExistence type="predicted"/>
<keyword evidence="1" id="KW-0614">Plasmid</keyword>
<organism evidence="1 2">
    <name type="scientific">Nostoc flagelliforme CCNUN1</name>
    <dbReference type="NCBI Taxonomy" id="2038116"/>
    <lineage>
        <taxon>Bacteria</taxon>
        <taxon>Bacillati</taxon>
        <taxon>Cyanobacteriota</taxon>
        <taxon>Cyanophyceae</taxon>
        <taxon>Nostocales</taxon>
        <taxon>Nostocaceae</taxon>
        <taxon>Nostoc</taxon>
    </lineage>
</organism>
<gene>
    <name evidence="1" type="ORF">COO91_09106</name>
</gene>